<evidence type="ECO:0000313" key="4">
    <source>
        <dbReference type="Proteomes" id="UP001465119"/>
    </source>
</evidence>
<gene>
    <name evidence="3" type="ORF">WMO20_13380</name>
</gene>
<keyword evidence="1" id="KW-0472">Membrane</keyword>
<proteinExistence type="predicted"/>
<reference evidence="3 4" key="1">
    <citation type="submission" date="2024-03" db="EMBL/GenBank/DDBJ databases">
        <title>Human intestinal bacterial collection.</title>
        <authorList>
            <person name="Pauvert C."/>
            <person name="Hitch T.C.A."/>
            <person name="Clavel T."/>
        </authorList>
    </citation>
    <scope>NUCLEOTIDE SEQUENCE [LARGE SCALE GENOMIC DNA]</scope>
    <source>
        <strain evidence="3 4">CLA-AA-H281</strain>
    </source>
</reference>
<dbReference type="InterPro" id="IPR055396">
    <property type="entry name" value="DUF7088"/>
</dbReference>
<dbReference type="Proteomes" id="UP001465119">
    <property type="component" value="Unassembled WGS sequence"/>
</dbReference>
<feature type="domain" description="DUF7088" evidence="2">
    <location>
        <begin position="54"/>
        <end position="124"/>
    </location>
</feature>
<evidence type="ECO:0000313" key="3">
    <source>
        <dbReference type="EMBL" id="MEQ2386904.1"/>
    </source>
</evidence>
<evidence type="ECO:0000259" key="2">
    <source>
        <dbReference type="Pfam" id="PF23357"/>
    </source>
</evidence>
<sequence length="478" mass="51112">MMKWNKNASSQKGRVFRSGLLSTAMLAAVLVLAVLLNLLVRAIPTKYTEFDLSEAKMYTLSDSTKALVEGLEKDVHIYYLCETGSEDAIITKLLDHYAAESGHLSWEQKDPTLYPTFAAKYGAENVSTGSLIVTCGENSTVLDAADLYEYDYTDYYTTGSASVTFGGEKQITSAIYKLTAAGQNHAYYTTNHGEQSLTDSLTDALDAQNIDAQPLDLLTSTIPEDCNLLIINAPTSDFTAGDGLVDEISQLENYLAAGGKLLLTSSVYAQTPQLDAVLAQFGLARAEGMVVEGDSSKALYNSAWSLLPDYGTPTESTALNGVNTNTHVMLSVAQGITVTETEDVTAEPLLNSSSAAYAKADIDDLTTMEREDGDTDGPFALAVWARNEDTGAEVLWIGCPNMDNEQLYQSMPGNLTFLQGCAASLVGQDVLVDTKALEAEPITVAGSTAAALGLTFVFVLPAAVLIAGAVVVLLRRRR</sequence>
<keyword evidence="1" id="KW-1133">Transmembrane helix</keyword>
<protein>
    <submittedName>
        <fullName evidence="3">Gldg family protein</fullName>
    </submittedName>
</protein>
<keyword evidence="1" id="KW-0812">Transmembrane</keyword>
<organism evidence="3 4">
    <name type="scientific">Faecalibacterium intestinale</name>
    <dbReference type="NCBI Taxonomy" id="3133155"/>
    <lineage>
        <taxon>Bacteria</taxon>
        <taxon>Bacillati</taxon>
        <taxon>Bacillota</taxon>
        <taxon>Clostridia</taxon>
        <taxon>Eubacteriales</taxon>
        <taxon>Oscillospiraceae</taxon>
        <taxon>Faecalibacterium</taxon>
    </lineage>
</organism>
<accession>A0ABV1C606</accession>
<evidence type="ECO:0000256" key="1">
    <source>
        <dbReference type="SAM" id="Phobius"/>
    </source>
</evidence>
<dbReference type="RefSeq" id="WP_242983222.1">
    <property type="nucleotide sequence ID" value="NZ_JBBMEN010000032.1"/>
</dbReference>
<comment type="caution">
    <text evidence="3">The sequence shown here is derived from an EMBL/GenBank/DDBJ whole genome shotgun (WGS) entry which is preliminary data.</text>
</comment>
<feature type="transmembrane region" description="Helical" evidence="1">
    <location>
        <begin position="450"/>
        <end position="474"/>
    </location>
</feature>
<keyword evidence="4" id="KW-1185">Reference proteome</keyword>
<dbReference type="EMBL" id="JBBMEN010000032">
    <property type="protein sequence ID" value="MEQ2386904.1"/>
    <property type="molecule type" value="Genomic_DNA"/>
</dbReference>
<dbReference type="Pfam" id="PF23357">
    <property type="entry name" value="DUF7088"/>
    <property type="match status" value="1"/>
</dbReference>
<name>A0ABV1C606_9FIRM</name>